<dbReference type="SMART" id="SM00922">
    <property type="entry name" value="MR_MLE"/>
    <property type="match status" value="1"/>
</dbReference>
<evidence type="ECO:0000313" key="3">
    <source>
        <dbReference type="EMBL" id="MBA9005160.1"/>
    </source>
</evidence>
<dbReference type="AlphaFoldDB" id="A0A7W3RAC6"/>
<dbReference type="InterPro" id="IPR013341">
    <property type="entry name" value="Mandelate_racemase_N_dom"/>
</dbReference>
<evidence type="ECO:0000259" key="2">
    <source>
        <dbReference type="SMART" id="SM00922"/>
    </source>
</evidence>
<dbReference type="GO" id="GO:0046872">
    <property type="term" value="F:metal ion binding"/>
    <property type="evidence" value="ECO:0007669"/>
    <property type="project" value="UniProtKB-KW"/>
</dbReference>
<dbReference type="InterPro" id="IPR036849">
    <property type="entry name" value="Enolase-like_C_sf"/>
</dbReference>
<dbReference type="InterPro" id="IPR013342">
    <property type="entry name" value="Mandelate_racemase_C"/>
</dbReference>
<keyword evidence="3" id="KW-0456">Lyase</keyword>
<dbReference type="Proteomes" id="UP000539313">
    <property type="component" value="Unassembled WGS sequence"/>
</dbReference>
<reference evidence="3 4" key="1">
    <citation type="submission" date="2020-08" db="EMBL/GenBank/DDBJ databases">
        <title>Sequencing the genomes of 1000 actinobacteria strains.</title>
        <authorList>
            <person name="Klenk H.-P."/>
        </authorList>
    </citation>
    <scope>NUCLEOTIDE SEQUENCE [LARGE SCALE GENOMIC DNA]</scope>
    <source>
        <strain evidence="3 4">DSM 45823</strain>
    </source>
</reference>
<comment type="caution">
    <text evidence="3">The sequence shown here is derived from an EMBL/GenBank/DDBJ whole genome shotgun (WGS) entry which is preliminary data.</text>
</comment>
<dbReference type="SUPFAM" id="SSF51604">
    <property type="entry name" value="Enolase C-terminal domain-like"/>
    <property type="match status" value="1"/>
</dbReference>
<accession>A0A7W3RAC6</accession>
<dbReference type="Pfam" id="PF13378">
    <property type="entry name" value="MR_MLE_C"/>
    <property type="match status" value="1"/>
</dbReference>
<dbReference type="GO" id="GO:0016854">
    <property type="term" value="F:racemase and epimerase activity"/>
    <property type="evidence" value="ECO:0007669"/>
    <property type="project" value="UniProtKB-ARBA"/>
</dbReference>
<keyword evidence="1" id="KW-0479">Metal-binding</keyword>
<dbReference type="PANTHER" id="PTHR48073">
    <property type="entry name" value="O-SUCCINYLBENZOATE SYNTHASE-RELATED"/>
    <property type="match status" value="1"/>
</dbReference>
<organism evidence="3 4">
    <name type="scientific">Thermomonospora cellulosilytica</name>
    <dbReference type="NCBI Taxonomy" id="1411118"/>
    <lineage>
        <taxon>Bacteria</taxon>
        <taxon>Bacillati</taxon>
        <taxon>Actinomycetota</taxon>
        <taxon>Actinomycetes</taxon>
        <taxon>Streptosporangiales</taxon>
        <taxon>Thermomonosporaceae</taxon>
        <taxon>Thermomonospora</taxon>
    </lineage>
</organism>
<dbReference type="Gene3D" id="3.20.20.120">
    <property type="entry name" value="Enolase-like C-terminal domain"/>
    <property type="match status" value="1"/>
</dbReference>
<dbReference type="InterPro" id="IPR029065">
    <property type="entry name" value="Enolase_C-like"/>
</dbReference>
<dbReference type="SUPFAM" id="SSF54826">
    <property type="entry name" value="Enolase N-terminal domain-like"/>
    <property type="match status" value="1"/>
</dbReference>
<dbReference type="PANTHER" id="PTHR48073:SF5">
    <property type="entry name" value="O-SUCCINYLBENZOATE SYNTHASE"/>
    <property type="match status" value="1"/>
</dbReference>
<dbReference type="InterPro" id="IPR029017">
    <property type="entry name" value="Enolase-like_N"/>
</dbReference>
<dbReference type="Gene3D" id="3.30.390.10">
    <property type="entry name" value="Enolase-like, N-terminal domain"/>
    <property type="match status" value="1"/>
</dbReference>
<gene>
    <name evidence="3" type="ORF">HNR21_004042</name>
</gene>
<sequence length="351" mass="36752">MPLVQGCDAFRVAMPRGRRPQSVLVRLTAEDGTVGWGEAAHPDPDDTTWADISERLAPALLGLPWERPEDVSATTEFGTRRAAAAVDIACWDLWCRIRGLPLAHALGGTRTSIVTGARIDTGSFGIETLVGRVNQVVGGGHTRVTLTIRPGWDIEPVRAVRAAYPALAMVVDAGGRYTESREHLEALQALDAYGPVAIERPFPTGDLAAHARLQQRVSTALCPEIGDLDMLDAAIRMAAGRALDLDIARFGGLTAARGAHDRAYAAGWDVWCGGSGAFGIGQAAAVAMAGLPGCTLPSDVTDPAGGPAFVSPPVRSSGGVVGVPLTQPGLGHEVDEERIARLATETVRIPA</sequence>
<dbReference type="RefSeq" id="WP_182706403.1">
    <property type="nucleotide sequence ID" value="NZ_JACJII010000001.1"/>
</dbReference>
<keyword evidence="4" id="KW-1185">Reference proteome</keyword>
<evidence type="ECO:0000313" key="4">
    <source>
        <dbReference type="Proteomes" id="UP000539313"/>
    </source>
</evidence>
<name>A0A7W3RAC6_9ACTN</name>
<proteinExistence type="predicted"/>
<dbReference type="EC" id="4.2.1.113" evidence="3"/>
<feature type="domain" description="Mandelate racemase/muconate lactonizing enzyme C-terminal" evidence="2">
    <location>
        <begin position="126"/>
        <end position="220"/>
    </location>
</feature>
<dbReference type="GO" id="GO:0043748">
    <property type="term" value="F:O-succinylbenzoate synthase activity"/>
    <property type="evidence" value="ECO:0007669"/>
    <property type="project" value="UniProtKB-EC"/>
</dbReference>
<dbReference type="Pfam" id="PF02746">
    <property type="entry name" value="MR_MLE_N"/>
    <property type="match status" value="1"/>
</dbReference>
<protein>
    <submittedName>
        <fullName evidence="3">O-succinylbenzoate synthase</fullName>
        <ecNumber evidence="3">4.2.1.113</ecNumber>
    </submittedName>
</protein>
<dbReference type="EMBL" id="JACJII010000001">
    <property type="protein sequence ID" value="MBA9005160.1"/>
    <property type="molecule type" value="Genomic_DNA"/>
</dbReference>
<evidence type="ECO:0000256" key="1">
    <source>
        <dbReference type="ARBA" id="ARBA00022723"/>
    </source>
</evidence>